<reference evidence="1" key="1">
    <citation type="journal article" date="2019" name="bioRxiv">
        <title>The Genome of the Zebra Mussel, Dreissena polymorpha: A Resource for Invasive Species Research.</title>
        <authorList>
            <person name="McCartney M.A."/>
            <person name="Auch B."/>
            <person name="Kono T."/>
            <person name="Mallez S."/>
            <person name="Zhang Y."/>
            <person name="Obille A."/>
            <person name="Becker A."/>
            <person name="Abrahante J.E."/>
            <person name="Garbe J."/>
            <person name="Badalamenti J.P."/>
            <person name="Herman A."/>
            <person name="Mangelson H."/>
            <person name="Liachko I."/>
            <person name="Sullivan S."/>
            <person name="Sone E.D."/>
            <person name="Koren S."/>
            <person name="Silverstein K.A.T."/>
            <person name="Beckman K.B."/>
            <person name="Gohl D.M."/>
        </authorList>
    </citation>
    <scope>NUCLEOTIDE SEQUENCE</scope>
    <source>
        <strain evidence="1">Duluth1</strain>
        <tissue evidence="1">Whole animal</tissue>
    </source>
</reference>
<proteinExistence type="predicted"/>
<evidence type="ECO:0000313" key="1">
    <source>
        <dbReference type="EMBL" id="KAH3893064.1"/>
    </source>
</evidence>
<keyword evidence="2" id="KW-1185">Reference proteome</keyword>
<evidence type="ECO:0000313" key="2">
    <source>
        <dbReference type="Proteomes" id="UP000828390"/>
    </source>
</evidence>
<dbReference type="AlphaFoldDB" id="A0A9D4NG15"/>
<organism evidence="1 2">
    <name type="scientific">Dreissena polymorpha</name>
    <name type="common">Zebra mussel</name>
    <name type="synonym">Mytilus polymorpha</name>
    <dbReference type="NCBI Taxonomy" id="45954"/>
    <lineage>
        <taxon>Eukaryota</taxon>
        <taxon>Metazoa</taxon>
        <taxon>Spiralia</taxon>
        <taxon>Lophotrochozoa</taxon>
        <taxon>Mollusca</taxon>
        <taxon>Bivalvia</taxon>
        <taxon>Autobranchia</taxon>
        <taxon>Heteroconchia</taxon>
        <taxon>Euheterodonta</taxon>
        <taxon>Imparidentia</taxon>
        <taxon>Neoheterodontei</taxon>
        <taxon>Myida</taxon>
        <taxon>Dreissenoidea</taxon>
        <taxon>Dreissenidae</taxon>
        <taxon>Dreissena</taxon>
    </lineage>
</organism>
<comment type="caution">
    <text evidence="1">The sequence shown here is derived from an EMBL/GenBank/DDBJ whole genome shotgun (WGS) entry which is preliminary data.</text>
</comment>
<accession>A0A9D4NG15</accession>
<name>A0A9D4NG15_DREPO</name>
<sequence length="161" mass="18008">MRMHANVTNSTTSRKLTTSLHEYSTSPVEAVLDILLSVAFISVGTYLDDFAQDLYPTSPVEDSSNILPSVAPLSAGTTIDAFERDLHFKHRMKKIIIRGIATFSSKLDMRRRANAKTVVIVLQVVWIMRKTPINATEFEFCGSDAEKIVRKTANAKKTEME</sequence>
<dbReference type="Proteomes" id="UP000828390">
    <property type="component" value="Unassembled WGS sequence"/>
</dbReference>
<dbReference type="EMBL" id="JAIWYP010000001">
    <property type="protein sequence ID" value="KAH3893064.1"/>
    <property type="molecule type" value="Genomic_DNA"/>
</dbReference>
<reference evidence="1" key="2">
    <citation type="submission" date="2020-11" db="EMBL/GenBank/DDBJ databases">
        <authorList>
            <person name="McCartney M.A."/>
            <person name="Auch B."/>
            <person name="Kono T."/>
            <person name="Mallez S."/>
            <person name="Becker A."/>
            <person name="Gohl D.M."/>
            <person name="Silverstein K.A.T."/>
            <person name="Koren S."/>
            <person name="Bechman K.B."/>
            <person name="Herman A."/>
            <person name="Abrahante J.E."/>
            <person name="Garbe J."/>
        </authorList>
    </citation>
    <scope>NUCLEOTIDE SEQUENCE</scope>
    <source>
        <strain evidence="1">Duluth1</strain>
        <tissue evidence="1">Whole animal</tissue>
    </source>
</reference>
<protein>
    <submittedName>
        <fullName evidence="1">Uncharacterized protein</fullName>
    </submittedName>
</protein>
<gene>
    <name evidence="1" type="ORF">DPMN_017204</name>
</gene>